<evidence type="ECO:0000256" key="5">
    <source>
        <dbReference type="ARBA" id="ARBA00022989"/>
    </source>
</evidence>
<accession>A0A542XEP2</accession>
<dbReference type="InterPro" id="IPR039428">
    <property type="entry name" value="NUOK/Mnh_C1-like"/>
</dbReference>
<organism evidence="9 10">
    <name type="scientific">Barrientosiimonas humi</name>
    <dbReference type="NCBI Taxonomy" id="999931"/>
    <lineage>
        <taxon>Bacteria</taxon>
        <taxon>Bacillati</taxon>
        <taxon>Actinomycetota</taxon>
        <taxon>Actinomycetes</taxon>
        <taxon>Micrococcales</taxon>
        <taxon>Dermacoccaceae</taxon>
        <taxon>Barrientosiimonas</taxon>
    </lineage>
</organism>
<evidence type="ECO:0000256" key="1">
    <source>
        <dbReference type="ARBA" id="ARBA00004651"/>
    </source>
</evidence>
<reference evidence="9 10" key="1">
    <citation type="submission" date="2019-06" db="EMBL/GenBank/DDBJ databases">
        <title>Sequencing the genomes of 1000 actinobacteria strains.</title>
        <authorList>
            <person name="Klenk H.-P."/>
        </authorList>
    </citation>
    <scope>NUCLEOTIDE SEQUENCE [LARGE SCALE GENOMIC DNA]</scope>
    <source>
        <strain evidence="9 10">DSM 24617</strain>
    </source>
</reference>
<sequence>MSATFLLVIVCGVMFGCGVYLLLARSVVRALLGFLLMSNGVNLMFMIASGPAGRAPILGDSDPAEQSDPVPQAMVLTAIVIGLCLTAFMLALAHRAWQVSRTDVLADDAETARIGQLALENDMSASDFHDESQHDELEDDALARTTDDDSVDDADEAHEAHDSDGDGPSHGPHGPAAPTPGGDER</sequence>
<dbReference type="Pfam" id="PF00420">
    <property type="entry name" value="Oxidored_q2"/>
    <property type="match status" value="1"/>
</dbReference>
<name>A0A542XEP2_9MICO</name>
<proteinExistence type="inferred from homology"/>
<feature type="transmembrane region" description="Helical" evidence="8">
    <location>
        <begin position="30"/>
        <end position="53"/>
    </location>
</feature>
<keyword evidence="4 8" id="KW-0812">Transmembrane</keyword>
<dbReference type="GO" id="GO:0005886">
    <property type="term" value="C:plasma membrane"/>
    <property type="evidence" value="ECO:0007669"/>
    <property type="project" value="UniProtKB-SubCell"/>
</dbReference>
<evidence type="ECO:0000256" key="2">
    <source>
        <dbReference type="ARBA" id="ARBA00010388"/>
    </source>
</evidence>
<dbReference type="RefSeq" id="WP_142006459.1">
    <property type="nucleotide sequence ID" value="NZ_CAJTBP010000001.1"/>
</dbReference>
<evidence type="ECO:0000256" key="3">
    <source>
        <dbReference type="ARBA" id="ARBA00022475"/>
    </source>
</evidence>
<dbReference type="Proteomes" id="UP000318336">
    <property type="component" value="Unassembled WGS sequence"/>
</dbReference>
<dbReference type="AlphaFoldDB" id="A0A542XEP2"/>
<comment type="similarity">
    <text evidence="2">Belongs to the CPA3 antiporters (TC 2.A.63) subunit C family.</text>
</comment>
<evidence type="ECO:0000256" key="4">
    <source>
        <dbReference type="ARBA" id="ARBA00022692"/>
    </source>
</evidence>
<evidence type="ECO:0000256" key="6">
    <source>
        <dbReference type="ARBA" id="ARBA00023136"/>
    </source>
</evidence>
<evidence type="ECO:0000256" key="7">
    <source>
        <dbReference type="SAM" id="MobiDB-lite"/>
    </source>
</evidence>
<dbReference type="Gene3D" id="1.10.287.3510">
    <property type="match status" value="1"/>
</dbReference>
<feature type="transmembrane region" description="Helical" evidence="8">
    <location>
        <begin position="6"/>
        <end position="23"/>
    </location>
</feature>
<feature type="compositionally biased region" description="Low complexity" evidence="7">
    <location>
        <begin position="169"/>
        <end position="185"/>
    </location>
</feature>
<feature type="compositionally biased region" description="Basic and acidic residues" evidence="7">
    <location>
        <begin position="127"/>
        <end position="147"/>
    </location>
</feature>
<dbReference type="EMBL" id="VFOK01000001">
    <property type="protein sequence ID" value="TQL34292.1"/>
    <property type="molecule type" value="Genomic_DNA"/>
</dbReference>
<keyword evidence="10" id="KW-1185">Reference proteome</keyword>
<dbReference type="PANTHER" id="PTHR34583">
    <property type="entry name" value="ANTIPORTER SUBUNIT MNHC2-RELATED"/>
    <property type="match status" value="1"/>
</dbReference>
<feature type="region of interest" description="Disordered" evidence="7">
    <location>
        <begin position="127"/>
        <end position="185"/>
    </location>
</feature>
<evidence type="ECO:0000256" key="8">
    <source>
        <dbReference type="SAM" id="Phobius"/>
    </source>
</evidence>
<feature type="transmembrane region" description="Helical" evidence="8">
    <location>
        <begin position="73"/>
        <end position="93"/>
    </location>
</feature>
<evidence type="ECO:0000313" key="10">
    <source>
        <dbReference type="Proteomes" id="UP000318336"/>
    </source>
</evidence>
<gene>
    <name evidence="9" type="ORF">FB554_2457</name>
</gene>
<comment type="subcellular location">
    <subcellularLocation>
        <location evidence="1">Cell membrane</location>
        <topology evidence="1">Multi-pass membrane protein</topology>
    </subcellularLocation>
</comment>
<keyword evidence="3" id="KW-1003">Cell membrane</keyword>
<comment type="caution">
    <text evidence="9">The sequence shown here is derived from an EMBL/GenBank/DDBJ whole genome shotgun (WGS) entry which is preliminary data.</text>
</comment>
<protein>
    <submittedName>
        <fullName evidence="9">Multicomponent Na+:H+ antiporter subunit C</fullName>
    </submittedName>
</protein>
<dbReference type="OrthoDB" id="9799219at2"/>
<dbReference type="PANTHER" id="PTHR34583:SF2">
    <property type="entry name" value="ANTIPORTER SUBUNIT MNHC2-RELATED"/>
    <property type="match status" value="1"/>
</dbReference>
<keyword evidence="5 8" id="KW-1133">Transmembrane helix</keyword>
<dbReference type="InterPro" id="IPR050601">
    <property type="entry name" value="CPA3_antiporter_subunitC"/>
</dbReference>
<keyword evidence="6 8" id="KW-0472">Membrane</keyword>
<evidence type="ECO:0000313" key="9">
    <source>
        <dbReference type="EMBL" id="TQL34292.1"/>
    </source>
</evidence>
<dbReference type="NCBIfam" id="NF005929">
    <property type="entry name" value="PRK07946.1"/>
    <property type="match status" value="1"/>
</dbReference>